<dbReference type="KEGG" id="bdw:94335207"/>
<dbReference type="PANTHER" id="PTHR12241:SF154">
    <property type="entry name" value="TUBULIN POLYGLUTAMYLASE TTLL11"/>
    <property type="match status" value="1"/>
</dbReference>
<keyword evidence="3 4" id="KW-0067">ATP-binding</keyword>
<protein>
    <submittedName>
        <fullName evidence="6">Bifunctional Tubulin-tyrosine ligase-Tubulin polyglutamylase/ATP-grasp fold</fullName>
    </submittedName>
</protein>
<name>A0AAD9PHK2_9APIC</name>
<evidence type="ECO:0000256" key="2">
    <source>
        <dbReference type="ARBA" id="ARBA00022741"/>
    </source>
</evidence>
<dbReference type="GO" id="GO:0000226">
    <property type="term" value="P:microtubule cytoskeleton organization"/>
    <property type="evidence" value="ECO:0007669"/>
    <property type="project" value="TreeGrafter"/>
</dbReference>
<keyword evidence="1 6" id="KW-0436">Ligase</keyword>
<dbReference type="EMBL" id="JALLKP010000001">
    <property type="protein sequence ID" value="KAK2197906.1"/>
    <property type="molecule type" value="Genomic_DNA"/>
</dbReference>
<dbReference type="InterPro" id="IPR011761">
    <property type="entry name" value="ATP-grasp"/>
</dbReference>
<dbReference type="PROSITE" id="PS50975">
    <property type="entry name" value="ATP_GRASP"/>
    <property type="match status" value="1"/>
</dbReference>
<feature type="domain" description="ATP-grasp" evidence="5">
    <location>
        <begin position="258"/>
        <end position="516"/>
    </location>
</feature>
<gene>
    <name evidence="7" type="ORF">BdWA1_000909</name>
    <name evidence="6" type="ORF">BdWA1_003717</name>
</gene>
<dbReference type="Pfam" id="PF03133">
    <property type="entry name" value="TTL"/>
    <property type="match status" value="1"/>
</dbReference>
<evidence type="ECO:0000313" key="6">
    <source>
        <dbReference type="EMBL" id="KAK2194805.1"/>
    </source>
</evidence>
<dbReference type="GO" id="GO:0036064">
    <property type="term" value="C:ciliary basal body"/>
    <property type="evidence" value="ECO:0007669"/>
    <property type="project" value="TreeGrafter"/>
</dbReference>
<dbReference type="AlphaFoldDB" id="A0AAD9PHK2"/>
<reference evidence="6" key="1">
    <citation type="journal article" date="2023" name="Nat. Microbiol.">
        <title>Babesia duncani multi-omics identifies virulence factors and drug targets.</title>
        <authorList>
            <person name="Singh P."/>
            <person name="Lonardi S."/>
            <person name="Liang Q."/>
            <person name="Vydyam P."/>
            <person name="Khabirova E."/>
            <person name="Fang T."/>
            <person name="Gihaz S."/>
            <person name="Thekkiniath J."/>
            <person name="Munshi M."/>
            <person name="Abel S."/>
            <person name="Ciampossin L."/>
            <person name="Batugedara G."/>
            <person name="Gupta M."/>
            <person name="Lu X.M."/>
            <person name="Lenz T."/>
            <person name="Chakravarty S."/>
            <person name="Cornillot E."/>
            <person name="Hu Y."/>
            <person name="Ma W."/>
            <person name="Gonzalez L.M."/>
            <person name="Sanchez S."/>
            <person name="Estrada K."/>
            <person name="Sanchez-Flores A."/>
            <person name="Montero E."/>
            <person name="Harb O.S."/>
            <person name="Le Roch K.G."/>
            <person name="Mamoun C.B."/>
        </authorList>
    </citation>
    <scope>NUCLEOTIDE SEQUENCE</scope>
    <source>
        <strain evidence="6">WA1</strain>
    </source>
</reference>
<dbReference type="GO" id="GO:0046872">
    <property type="term" value="F:metal ion binding"/>
    <property type="evidence" value="ECO:0007669"/>
    <property type="project" value="InterPro"/>
</dbReference>
<dbReference type="GO" id="GO:0015631">
    <property type="term" value="F:tubulin binding"/>
    <property type="evidence" value="ECO:0007669"/>
    <property type="project" value="TreeGrafter"/>
</dbReference>
<comment type="caution">
    <text evidence="6">The sequence shown here is derived from an EMBL/GenBank/DDBJ whole genome shotgun (WGS) entry which is preliminary data.</text>
</comment>
<sequence>MDSDSSFQNSEHNGKIYKFPMQRHVSNKTNAKFRSNSCSTSHESIKQSIDGVSGDYACASSDTCNTINTKRVVDNVEEIMDIISQYPSVDNLKSNDKIINCSFNNDGKHDVNDDSSLKTLLTSRLKELEKLKIANSTKSCKYPKSVLMRFKSQSDGNIGYYKRPTVNLSNARTDKILLDSCLSRLRWKGYDNGTGGDIQWISYSINKGDLLKIIDTSNPISYSALIVNRYPNLQDVTKKRQFSELLRCNDRYKNYYKRESFSNTSSSYYPTSCVLPEEEAHVLELLDDNKPVILKPSAGSMGQGMKIFVDAKEFSGSRYLSHDYIAQEYIFEPALLGKKKFDVRIYVLLASIGSGFRAFLSKHSLVRVCTEKYEYPTRSNVSNSYIHLTNYSINRFNDGLYHRNDDITDVENNKRPLFLVLEQLENEGYNKEKIWDQMIFISESVVSAIYPQIDINRRSLGKSVGCFHILGLDVIIDIRGKAWLLEANANPSLQVNYMDGNLYQRDAVDMYVKLPLLKSTLLLVHRFSVAGSMDCNIGNDWEELDLNIPAEIVNYLHLYNHCKSSIISNGEATSGITRLEWLMFCSKNGLTKLANALACNKDQKSFSARRILEDLFNGDVKTTTCTRKEVDLLGFIKLMESLALGVFKQNISNGSPVTNGNEKIKNKNNETFGKNDWGMAHWAGSAHVSDIALVAASQKLLAYLDSYVDPM</sequence>
<dbReference type="Proteomes" id="UP001214638">
    <property type="component" value="Unassembled WGS sequence"/>
</dbReference>
<evidence type="ECO:0000313" key="8">
    <source>
        <dbReference type="Proteomes" id="UP001214638"/>
    </source>
</evidence>
<dbReference type="Gene3D" id="3.30.470.20">
    <property type="entry name" value="ATP-grasp fold, B domain"/>
    <property type="match status" value="1"/>
</dbReference>
<dbReference type="RefSeq" id="XP_067804748.1">
    <property type="nucleotide sequence ID" value="XM_067945957.1"/>
</dbReference>
<dbReference type="GO" id="GO:0070740">
    <property type="term" value="F:tubulin-glutamic acid ligase activity"/>
    <property type="evidence" value="ECO:0007669"/>
    <property type="project" value="TreeGrafter"/>
</dbReference>
<dbReference type="GeneID" id="94335207"/>
<evidence type="ECO:0000259" key="5">
    <source>
        <dbReference type="PROSITE" id="PS50975"/>
    </source>
</evidence>
<keyword evidence="2 4" id="KW-0547">Nucleotide-binding</keyword>
<dbReference type="PANTHER" id="PTHR12241">
    <property type="entry name" value="TUBULIN POLYGLUTAMYLASE"/>
    <property type="match status" value="1"/>
</dbReference>
<evidence type="ECO:0000256" key="3">
    <source>
        <dbReference type="ARBA" id="ARBA00022840"/>
    </source>
</evidence>
<evidence type="ECO:0000256" key="1">
    <source>
        <dbReference type="ARBA" id="ARBA00022598"/>
    </source>
</evidence>
<evidence type="ECO:0000256" key="4">
    <source>
        <dbReference type="PROSITE-ProRule" id="PRU00409"/>
    </source>
</evidence>
<dbReference type="PROSITE" id="PS51221">
    <property type="entry name" value="TTL"/>
    <property type="match status" value="1"/>
</dbReference>
<dbReference type="EMBL" id="JALLKP010000041">
    <property type="protein sequence ID" value="KAK2194805.1"/>
    <property type="molecule type" value="Genomic_DNA"/>
</dbReference>
<dbReference type="InterPro" id="IPR004344">
    <property type="entry name" value="TTL/TTLL_fam"/>
</dbReference>
<dbReference type="GO" id="GO:0005524">
    <property type="term" value="F:ATP binding"/>
    <property type="evidence" value="ECO:0007669"/>
    <property type="project" value="UniProtKB-UniRule"/>
</dbReference>
<organism evidence="6 8">
    <name type="scientific">Babesia duncani</name>
    <dbReference type="NCBI Taxonomy" id="323732"/>
    <lineage>
        <taxon>Eukaryota</taxon>
        <taxon>Sar</taxon>
        <taxon>Alveolata</taxon>
        <taxon>Apicomplexa</taxon>
        <taxon>Aconoidasida</taxon>
        <taxon>Piroplasmida</taxon>
        <taxon>Babesiidae</taxon>
        <taxon>Babesia</taxon>
    </lineage>
</organism>
<proteinExistence type="predicted"/>
<dbReference type="SUPFAM" id="SSF56059">
    <property type="entry name" value="Glutathione synthetase ATP-binding domain-like"/>
    <property type="match status" value="1"/>
</dbReference>
<accession>A0AAD9PHK2</accession>
<evidence type="ECO:0000313" key="7">
    <source>
        <dbReference type="EMBL" id="KAK2197906.1"/>
    </source>
</evidence>
<keyword evidence="8" id="KW-1185">Reference proteome</keyword>